<evidence type="ECO:0000259" key="8">
    <source>
        <dbReference type="Pfam" id="PF02397"/>
    </source>
</evidence>
<dbReference type="Pfam" id="PF02397">
    <property type="entry name" value="Bac_transf"/>
    <property type="match status" value="1"/>
</dbReference>
<evidence type="ECO:0000256" key="3">
    <source>
        <dbReference type="ARBA" id="ARBA00022679"/>
    </source>
</evidence>
<feature type="domain" description="Bacterial sugar transferase" evidence="8">
    <location>
        <begin position="282"/>
        <end position="461"/>
    </location>
</feature>
<dbReference type="AlphaFoldDB" id="A0A9D1XB71"/>
<accession>A0A9D1XB71</accession>
<sequence>MVNDNQKYFNRLQMLIDGAVIVISYVLSWYLYIEKPRDIRFLERGVLPPQTYMMALLFIVPCYLILYHACNLYTSKRLVGRRLEIANIVKANTIGMLILSMLIYMLKIMHFSRGVFWVFFVTNLVAEIIVRNVIYYCMSKMWKSGKNQKQILMVGYSRATEEYIDRILANPEWGYVVRGILDDHVTAGTTYCGIKVLGRIENLMVILPENRLDEIAITLGLSEYYRLEEIVAMCEKSGVHTQFVPDYHNIIPTKPYTEDLQGLPVINIRYVPLNNTFLAAIKRLVDIFGSLVAIVLFSPVMLFSCLAIKLTSPGPLIYKQTRVGLHNKPFEMYKFRSMEVQPEETEKKAWTVRNDPRVTGYGKFMRHTSIDELPQLFNILKGDMSLVGPRPERPFFVEKFREEIPRYMVKHQVRPGLTGWAQVNGYRGDTSIRKRIDCDLYYIENWTLGLDFKILFLTFFKGFINKNAY</sequence>
<dbReference type="NCBIfam" id="TIGR03023">
    <property type="entry name" value="WcaJ_sugtrans"/>
    <property type="match status" value="1"/>
</dbReference>
<dbReference type="PANTHER" id="PTHR30576:SF0">
    <property type="entry name" value="UNDECAPRENYL-PHOSPHATE N-ACETYLGALACTOSAMINYL 1-PHOSPHATE TRANSFERASE-RELATED"/>
    <property type="match status" value="1"/>
</dbReference>
<dbReference type="EMBL" id="DXEK01000002">
    <property type="protein sequence ID" value="HIX76005.1"/>
    <property type="molecule type" value="Genomic_DNA"/>
</dbReference>
<dbReference type="Pfam" id="PF13727">
    <property type="entry name" value="CoA_binding_3"/>
    <property type="match status" value="1"/>
</dbReference>
<dbReference type="NCBIfam" id="TIGR03025">
    <property type="entry name" value="EPS_sugtrans"/>
    <property type="match status" value="1"/>
</dbReference>
<comment type="caution">
    <text evidence="9">The sequence shown here is derived from an EMBL/GenBank/DDBJ whole genome shotgun (WGS) entry which is preliminary data.</text>
</comment>
<evidence type="ECO:0000313" key="9">
    <source>
        <dbReference type="EMBL" id="HIX76005.1"/>
    </source>
</evidence>
<proteinExistence type="inferred from homology"/>
<evidence type="ECO:0000313" key="10">
    <source>
        <dbReference type="Proteomes" id="UP000886890"/>
    </source>
</evidence>
<keyword evidence="5 7" id="KW-1133">Transmembrane helix</keyword>
<keyword evidence="6 7" id="KW-0472">Membrane</keyword>
<keyword evidence="4 7" id="KW-0812">Transmembrane</keyword>
<protein>
    <submittedName>
        <fullName evidence="9">Undecaprenyl-phosphate glucose phosphotransferase</fullName>
        <ecNumber evidence="9">2.7.8.31</ecNumber>
    </submittedName>
</protein>
<comment type="similarity">
    <text evidence="2">Belongs to the bacterial sugar transferase family.</text>
</comment>
<evidence type="ECO:0000256" key="5">
    <source>
        <dbReference type="ARBA" id="ARBA00022989"/>
    </source>
</evidence>
<comment type="subcellular location">
    <subcellularLocation>
        <location evidence="1">Membrane</location>
        <topology evidence="1">Multi-pass membrane protein</topology>
    </subcellularLocation>
</comment>
<evidence type="ECO:0000256" key="6">
    <source>
        <dbReference type="ARBA" id="ARBA00023136"/>
    </source>
</evidence>
<reference evidence="9" key="2">
    <citation type="submission" date="2021-04" db="EMBL/GenBank/DDBJ databases">
        <authorList>
            <person name="Gilroy R."/>
        </authorList>
    </citation>
    <scope>NUCLEOTIDE SEQUENCE</scope>
    <source>
        <strain evidence="9">CHK183-1962</strain>
    </source>
</reference>
<gene>
    <name evidence="9" type="ORF">H9734_00155</name>
</gene>
<dbReference type="Proteomes" id="UP000886890">
    <property type="component" value="Unassembled WGS sequence"/>
</dbReference>
<dbReference type="GO" id="GO:0016020">
    <property type="term" value="C:membrane"/>
    <property type="evidence" value="ECO:0007669"/>
    <property type="project" value="UniProtKB-SubCell"/>
</dbReference>
<feature type="transmembrane region" description="Helical" evidence="7">
    <location>
        <begin position="287"/>
        <end position="310"/>
    </location>
</feature>
<organism evidence="9 10">
    <name type="scientific">Candidatus Fusicatenibacter merdavium</name>
    <dbReference type="NCBI Taxonomy" id="2838600"/>
    <lineage>
        <taxon>Bacteria</taxon>
        <taxon>Bacillati</taxon>
        <taxon>Bacillota</taxon>
        <taxon>Clostridia</taxon>
        <taxon>Lachnospirales</taxon>
        <taxon>Lachnospiraceae</taxon>
        <taxon>Fusicatenibacter</taxon>
    </lineage>
</organism>
<feature type="transmembrane region" description="Helical" evidence="7">
    <location>
        <begin position="12"/>
        <end position="32"/>
    </location>
</feature>
<keyword evidence="3 9" id="KW-0808">Transferase</keyword>
<dbReference type="InterPro" id="IPR017475">
    <property type="entry name" value="EPS_sugar_tfrase"/>
</dbReference>
<dbReference type="GO" id="GO:0089702">
    <property type="term" value="F:undecaprenyl-phosphate glucose phosphotransferase activity"/>
    <property type="evidence" value="ECO:0007669"/>
    <property type="project" value="UniProtKB-EC"/>
</dbReference>
<reference evidence="9" key="1">
    <citation type="journal article" date="2021" name="PeerJ">
        <title>Extensive microbial diversity within the chicken gut microbiome revealed by metagenomics and culture.</title>
        <authorList>
            <person name="Gilroy R."/>
            <person name="Ravi A."/>
            <person name="Getino M."/>
            <person name="Pursley I."/>
            <person name="Horton D.L."/>
            <person name="Alikhan N.F."/>
            <person name="Baker D."/>
            <person name="Gharbi K."/>
            <person name="Hall N."/>
            <person name="Watson M."/>
            <person name="Adriaenssens E.M."/>
            <person name="Foster-Nyarko E."/>
            <person name="Jarju S."/>
            <person name="Secka A."/>
            <person name="Antonio M."/>
            <person name="Oren A."/>
            <person name="Chaudhuri R.R."/>
            <person name="La Ragione R."/>
            <person name="Hildebrand F."/>
            <person name="Pallen M.J."/>
        </authorList>
    </citation>
    <scope>NUCLEOTIDE SEQUENCE</scope>
    <source>
        <strain evidence="9">CHK183-1962</strain>
    </source>
</reference>
<feature type="transmembrane region" description="Helical" evidence="7">
    <location>
        <begin position="91"/>
        <end position="109"/>
    </location>
</feature>
<evidence type="ECO:0000256" key="1">
    <source>
        <dbReference type="ARBA" id="ARBA00004141"/>
    </source>
</evidence>
<dbReference type="Gene3D" id="3.40.50.720">
    <property type="entry name" value="NAD(P)-binding Rossmann-like Domain"/>
    <property type="match status" value="1"/>
</dbReference>
<evidence type="ECO:0000256" key="2">
    <source>
        <dbReference type="ARBA" id="ARBA00006464"/>
    </source>
</evidence>
<dbReference type="InterPro" id="IPR003362">
    <property type="entry name" value="Bact_transf"/>
</dbReference>
<dbReference type="PANTHER" id="PTHR30576">
    <property type="entry name" value="COLANIC BIOSYNTHESIS UDP-GLUCOSE LIPID CARRIER TRANSFERASE"/>
    <property type="match status" value="1"/>
</dbReference>
<dbReference type="InterPro" id="IPR017473">
    <property type="entry name" value="Undecaprenyl-P_gluc_Ptfrase"/>
</dbReference>
<evidence type="ECO:0000256" key="7">
    <source>
        <dbReference type="SAM" id="Phobius"/>
    </source>
</evidence>
<name>A0A9D1XB71_9FIRM</name>
<evidence type="ECO:0000256" key="4">
    <source>
        <dbReference type="ARBA" id="ARBA00022692"/>
    </source>
</evidence>
<dbReference type="EC" id="2.7.8.31" evidence="9"/>
<feature type="transmembrane region" description="Helical" evidence="7">
    <location>
        <begin position="52"/>
        <end position="70"/>
    </location>
</feature>
<feature type="transmembrane region" description="Helical" evidence="7">
    <location>
        <begin position="115"/>
        <end position="138"/>
    </location>
</feature>